<dbReference type="EMBL" id="JASPKY010000481">
    <property type="protein sequence ID" value="KAK9695465.1"/>
    <property type="molecule type" value="Genomic_DNA"/>
</dbReference>
<name>A0AAW1IYD5_POPJA</name>
<organism evidence="2 3">
    <name type="scientific">Popillia japonica</name>
    <name type="common">Japanese beetle</name>
    <dbReference type="NCBI Taxonomy" id="7064"/>
    <lineage>
        <taxon>Eukaryota</taxon>
        <taxon>Metazoa</taxon>
        <taxon>Ecdysozoa</taxon>
        <taxon>Arthropoda</taxon>
        <taxon>Hexapoda</taxon>
        <taxon>Insecta</taxon>
        <taxon>Pterygota</taxon>
        <taxon>Neoptera</taxon>
        <taxon>Endopterygota</taxon>
        <taxon>Coleoptera</taxon>
        <taxon>Polyphaga</taxon>
        <taxon>Scarabaeiformia</taxon>
        <taxon>Scarabaeidae</taxon>
        <taxon>Rutelinae</taxon>
        <taxon>Popillia</taxon>
    </lineage>
</organism>
<evidence type="ECO:0008006" key="4">
    <source>
        <dbReference type="Google" id="ProtNLM"/>
    </source>
</evidence>
<evidence type="ECO:0000256" key="1">
    <source>
        <dbReference type="SAM" id="MobiDB-lite"/>
    </source>
</evidence>
<dbReference type="Proteomes" id="UP001458880">
    <property type="component" value="Unassembled WGS sequence"/>
</dbReference>
<dbReference type="Gene3D" id="2.40.50.140">
    <property type="entry name" value="Nucleic acid-binding proteins"/>
    <property type="match status" value="1"/>
</dbReference>
<evidence type="ECO:0000313" key="2">
    <source>
        <dbReference type="EMBL" id="KAK9695465.1"/>
    </source>
</evidence>
<proteinExistence type="predicted"/>
<feature type="region of interest" description="Disordered" evidence="1">
    <location>
        <begin position="24"/>
        <end position="51"/>
    </location>
</feature>
<reference evidence="2 3" key="1">
    <citation type="journal article" date="2024" name="BMC Genomics">
        <title>De novo assembly and annotation of Popillia japonica's genome with initial clues to its potential as an invasive pest.</title>
        <authorList>
            <person name="Cucini C."/>
            <person name="Boschi S."/>
            <person name="Funari R."/>
            <person name="Cardaioli E."/>
            <person name="Iannotti N."/>
            <person name="Marturano G."/>
            <person name="Paoli F."/>
            <person name="Bruttini M."/>
            <person name="Carapelli A."/>
            <person name="Frati F."/>
            <person name="Nardi F."/>
        </authorList>
    </citation>
    <scope>NUCLEOTIDE SEQUENCE [LARGE SCALE GENOMIC DNA]</scope>
    <source>
        <strain evidence="2">DMR45628</strain>
    </source>
</reference>
<accession>A0AAW1IYD5</accession>
<sequence length="329" mass="37800">MDDNNGDDIIQKYLPIFLSLRQEAENESRNHESQSGSKCFENSPDIFESDNQLLPNNIESRKNSQISSSANATPKRLILNDENVSEEANQELGIDTELDDFLNDELSDSIFARLSDVTTDNQAEDIEEEFPTLVTFPNNSRLHQCRILAEKRAKTKIPILFIKDILNARHWKITHSSLTLTCDCLYECDHAIFGFLICRGTIVGINPTSLTVFVEDGTGRLECRLDHEKFEDSVGNAKIDNSPIIHEFDAKSSVEYQCVTSIKWLQRGDIVQILGKLRIYNEFRVVYVNKLCKEAEMSIPREFKYIDVVNRFYAIHLNSKKYYQICLKL</sequence>
<dbReference type="InterPro" id="IPR012340">
    <property type="entry name" value="NA-bd_OB-fold"/>
</dbReference>
<gene>
    <name evidence="2" type="ORF">QE152_g32562</name>
</gene>
<protein>
    <recommendedName>
        <fullName evidence="4">CST complex subunit Stn1 N-terminal domain-containing protein</fullName>
    </recommendedName>
</protein>
<comment type="caution">
    <text evidence="2">The sequence shown here is derived from an EMBL/GenBank/DDBJ whole genome shotgun (WGS) entry which is preliminary data.</text>
</comment>
<evidence type="ECO:0000313" key="3">
    <source>
        <dbReference type="Proteomes" id="UP001458880"/>
    </source>
</evidence>
<dbReference type="AlphaFoldDB" id="A0AAW1IYD5"/>
<keyword evidence="3" id="KW-1185">Reference proteome</keyword>